<accession>A0ABM7GTF9</accession>
<evidence type="ECO:0000313" key="2">
    <source>
        <dbReference type="EMBL" id="BBI53949.1"/>
    </source>
</evidence>
<name>A0ABM7GTF9_9GAMM</name>
<reference evidence="3" key="1">
    <citation type="journal article" date="2019" name="Microbiol. Resour. Announc.">
        <title>Complete Genome Sequence of Halomonas olivaria, a Moderately Halophilic Bacterium Isolated from Olive Processing Effluents, Obtained by Nanopore Sequencing.</title>
        <authorList>
            <person name="Nagata S."/>
            <person name="Ii K.M."/>
            <person name="Tsukimi T."/>
            <person name="Miura M.C."/>
            <person name="Galipon J."/>
            <person name="Arakawa K."/>
        </authorList>
    </citation>
    <scope>NUCLEOTIDE SEQUENCE [LARGE SCALE GENOMIC DNA]</scope>
    <source>
        <strain evidence="3">TYRC17</strain>
    </source>
</reference>
<dbReference type="SUPFAM" id="SSF82866">
    <property type="entry name" value="Multidrug efflux transporter AcrB transmembrane domain"/>
    <property type="match status" value="1"/>
</dbReference>
<dbReference type="Gene3D" id="1.20.1640.10">
    <property type="entry name" value="Multidrug efflux transporter AcrB transmembrane domain"/>
    <property type="match status" value="1"/>
</dbReference>
<dbReference type="Proteomes" id="UP000289555">
    <property type="component" value="Chromosome"/>
</dbReference>
<evidence type="ECO:0000256" key="1">
    <source>
        <dbReference type="SAM" id="Phobius"/>
    </source>
</evidence>
<keyword evidence="1" id="KW-0472">Membrane</keyword>
<evidence type="ECO:0000313" key="3">
    <source>
        <dbReference type="Proteomes" id="UP000289555"/>
    </source>
</evidence>
<keyword evidence="3" id="KW-1185">Reference proteome</keyword>
<keyword evidence="1" id="KW-1133">Transmembrane helix</keyword>
<gene>
    <name evidence="2" type="ORF">HORIV_63700</name>
</gene>
<sequence>MDDDEAARRGEIDAMLAVISGPTSRHIVSTTITTFAGLIPLMVASGGLWPPFAQTVGFGLLLATLVSFFFTPALYRLWISRPTDI</sequence>
<organism evidence="2 3">
    <name type="scientific">Vreelandella olivaria</name>
    <dbReference type="NCBI Taxonomy" id="390919"/>
    <lineage>
        <taxon>Bacteria</taxon>
        <taxon>Pseudomonadati</taxon>
        <taxon>Pseudomonadota</taxon>
        <taxon>Gammaproteobacteria</taxon>
        <taxon>Oceanospirillales</taxon>
        <taxon>Halomonadaceae</taxon>
        <taxon>Vreelandella</taxon>
    </lineage>
</organism>
<feature type="transmembrane region" description="Helical" evidence="1">
    <location>
        <begin position="27"/>
        <end position="49"/>
    </location>
</feature>
<feature type="transmembrane region" description="Helical" evidence="1">
    <location>
        <begin position="55"/>
        <end position="75"/>
    </location>
</feature>
<dbReference type="EMBL" id="AP019416">
    <property type="protein sequence ID" value="BBI53949.1"/>
    <property type="molecule type" value="Genomic_DNA"/>
</dbReference>
<keyword evidence="1" id="KW-0812">Transmembrane</keyword>
<proteinExistence type="predicted"/>
<protein>
    <submittedName>
        <fullName evidence="2">Uncharacterized protein</fullName>
    </submittedName>
</protein>